<reference evidence="2 3" key="1">
    <citation type="submission" date="2020-09" db="EMBL/GenBank/DDBJ databases">
        <title>De no assembly of potato wild relative species, Solanum commersonii.</title>
        <authorList>
            <person name="Cho K."/>
        </authorList>
    </citation>
    <scope>NUCLEOTIDE SEQUENCE [LARGE SCALE GENOMIC DNA]</scope>
    <source>
        <strain evidence="2">LZ3.2</strain>
        <tissue evidence="2">Leaf</tissue>
    </source>
</reference>
<proteinExistence type="predicted"/>
<dbReference type="AlphaFoldDB" id="A0A9J5ZR31"/>
<keyword evidence="3" id="KW-1185">Reference proteome</keyword>
<dbReference type="Proteomes" id="UP000824120">
    <property type="component" value="Chromosome 3"/>
</dbReference>
<sequence>MDDQNAPNVTNNPLPAQNNLMGMICDDQEYKLLGKMGKLFRKVGEEDNSINSSEPVASLSVEGVNLDTKVLCVPGISKGIEVRAGNQGSSGLRYKQSKRNEDKAKNHKRIDWALPQLIPHISHSFIKPQGPEMEAFFIHKDIKEVIQDLNQLFCEVYMSKLGKVQVMPMCSSWAQVLS</sequence>
<accession>A0A9J5ZR31</accession>
<evidence type="ECO:0000313" key="2">
    <source>
        <dbReference type="EMBL" id="KAG5614508.1"/>
    </source>
</evidence>
<feature type="region of interest" description="Disordered" evidence="1">
    <location>
        <begin position="86"/>
        <end position="106"/>
    </location>
</feature>
<comment type="caution">
    <text evidence="2">The sequence shown here is derived from an EMBL/GenBank/DDBJ whole genome shotgun (WGS) entry which is preliminary data.</text>
</comment>
<evidence type="ECO:0000256" key="1">
    <source>
        <dbReference type="SAM" id="MobiDB-lite"/>
    </source>
</evidence>
<protein>
    <submittedName>
        <fullName evidence="2">Uncharacterized protein</fullName>
    </submittedName>
</protein>
<dbReference type="EMBL" id="JACXVP010000003">
    <property type="protein sequence ID" value="KAG5614508.1"/>
    <property type="molecule type" value="Genomic_DNA"/>
</dbReference>
<gene>
    <name evidence="2" type="ORF">H5410_014332</name>
</gene>
<evidence type="ECO:0000313" key="3">
    <source>
        <dbReference type="Proteomes" id="UP000824120"/>
    </source>
</evidence>
<organism evidence="2 3">
    <name type="scientific">Solanum commersonii</name>
    <name type="common">Commerson's wild potato</name>
    <name type="synonym">Commerson's nightshade</name>
    <dbReference type="NCBI Taxonomy" id="4109"/>
    <lineage>
        <taxon>Eukaryota</taxon>
        <taxon>Viridiplantae</taxon>
        <taxon>Streptophyta</taxon>
        <taxon>Embryophyta</taxon>
        <taxon>Tracheophyta</taxon>
        <taxon>Spermatophyta</taxon>
        <taxon>Magnoliopsida</taxon>
        <taxon>eudicotyledons</taxon>
        <taxon>Gunneridae</taxon>
        <taxon>Pentapetalae</taxon>
        <taxon>asterids</taxon>
        <taxon>lamiids</taxon>
        <taxon>Solanales</taxon>
        <taxon>Solanaceae</taxon>
        <taxon>Solanoideae</taxon>
        <taxon>Solaneae</taxon>
        <taxon>Solanum</taxon>
    </lineage>
</organism>
<dbReference type="OrthoDB" id="1300148at2759"/>
<name>A0A9J5ZR31_SOLCO</name>